<evidence type="ECO:0000256" key="1">
    <source>
        <dbReference type="SAM" id="MobiDB-lite"/>
    </source>
</evidence>
<reference evidence="2 3" key="1">
    <citation type="journal article" date="2016" name="PLoS Pathog.">
        <title>Biosynthesis of antibiotic leucinostatins in bio-control fungus Purpureocillium lilacinum and their inhibition on phytophthora revealed by genome mining.</title>
        <authorList>
            <person name="Wang G."/>
            <person name="Liu Z."/>
            <person name="Lin R."/>
            <person name="Li E."/>
            <person name="Mao Z."/>
            <person name="Ling J."/>
            <person name="Yang Y."/>
            <person name="Yin W.B."/>
            <person name="Xie B."/>
        </authorList>
    </citation>
    <scope>NUCLEOTIDE SEQUENCE [LARGE SCALE GENOMIC DNA]</scope>
    <source>
        <strain evidence="2">170</strain>
    </source>
</reference>
<dbReference type="EMBL" id="LSBJ02000002">
    <property type="protein sequence ID" value="OAQ70962.1"/>
    <property type="molecule type" value="Genomic_DNA"/>
</dbReference>
<dbReference type="KEGG" id="pchm:VFPPC_03345"/>
<proteinExistence type="predicted"/>
<feature type="region of interest" description="Disordered" evidence="1">
    <location>
        <begin position="156"/>
        <end position="177"/>
    </location>
</feature>
<evidence type="ECO:0000313" key="3">
    <source>
        <dbReference type="Proteomes" id="UP000078397"/>
    </source>
</evidence>
<accession>A0A179FZC3</accession>
<organism evidence="2 3">
    <name type="scientific">Pochonia chlamydosporia 170</name>
    <dbReference type="NCBI Taxonomy" id="1380566"/>
    <lineage>
        <taxon>Eukaryota</taxon>
        <taxon>Fungi</taxon>
        <taxon>Dikarya</taxon>
        <taxon>Ascomycota</taxon>
        <taxon>Pezizomycotina</taxon>
        <taxon>Sordariomycetes</taxon>
        <taxon>Hypocreomycetidae</taxon>
        <taxon>Hypocreales</taxon>
        <taxon>Clavicipitaceae</taxon>
        <taxon>Pochonia</taxon>
    </lineage>
</organism>
<evidence type="ECO:0000313" key="2">
    <source>
        <dbReference type="EMBL" id="OAQ70962.1"/>
    </source>
</evidence>
<gene>
    <name evidence="2" type="ORF">VFPPC_03345</name>
</gene>
<dbReference type="RefSeq" id="XP_018147499.1">
    <property type="nucleotide sequence ID" value="XM_018282857.1"/>
</dbReference>
<protein>
    <submittedName>
        <fullName evidence="2">Uncharacterized protein</fullName>
    </submittedName>
</protein>
<feature type="compositionally biased region" description="Basic and acidic residues" evidence="1">
    <location>
        <begin position="156"/>
        <end position="169"/>
    </location>
</feature>
<name>A0A179FZC3_METCM</name>
<dbReference type="Proteomes" id="UP000078397">
    <property type="component" value="Unassembled WGS sequence"/>
</dbReference>
<dbReference type="GeneID" id="28846851"/>
<dbReference type="AlphaFoldDB" id="A0A179FZC3"/>
<keyword evidence="3" id="KW-1185">Reference proteome</keyword>
<comment type="caution">
    <text evidence="2">The sequence shown here is derived from an EMBL/GenBank/DDBJ whole genome shotgun (WGS) entry which is preliminary data.</text>
</comment>
<sequence length="177" mass="19170">MASTSHNYDPGIQAQPHDVVRCMRLCRGSMAGYRHEVTSRRKAAYGRAPRVGSLGNTNTFFVQPAATITSHGHVFLNSLAQNSSRMWYLASGGQASPRFPPDLSGAAAISPSDSDKHPSSFIFSHDASVASFLPDDLRPLSPLSALNILKDGKKCTRGWKDGREDRDGLRLSTGNRA</sequence>